<protein>
    <submittedName>
        <fullName evidence="2">Primosomal protein DnaI</fullName>
    </submittedName>
</protein>
<dbReference type="PANTHER" id="PTHR30050">
    <property type="entry name" value="CHROMOSOMAL REPLICATION INITIATOR PROTEIN DNAA"/>
    <property type="match status" value="1"/>
</dbReference>
<dbReference type="GO" id="GO:0005524">
    <property type="term" value="F:ATP binding"/>
    <property type="evidence" value="ECO:0007669"/>
    <property type="project" value="InterPro"/>
</dbReference>
<name>A0A0J1FWS6_9FIRM</name>
<gene>
    <name evidence="2" type="primary">dnaI</name>
    <name evidence="2" type="ORF">DEAC_c01670</name>
</gene>
<dbReference type="Proteomes" id="UP000036356">
    <property type="component" value="Unassembled WGS sequence"/>
</dbReference>
<comment type="caution">
    <text evidence="2">The sequence shown here is derived from an EMBL/GenBank/DDBJ whole genome shotgun (WGS) entry which is preliminary data.</text>
</comment>
<dbReference type="CDD" id="cd00009">
    <property type="entry name" value="AAA"/>
    <property type="match status" value="1"/>
</dbReference>
<evidence type="ECO:0000313" key="2">
    <source>
        <dbReference type="EMBL" id="KLU67762.1"/>
    </source>
</evidence>
<organism evidence="2 3">
    <name type="scientific">Desulfosporosinus acididurans</name>
    <dbReference type="NCBI Taxonomy" id="476652"/>
    <lineage>
        <taxon>Bacteria</taxon>
        <taxon>Bacillati</taxon>
        <taxon>Bacillota</taxon>
        <taxon>Clostridia</taxon>
        <taxon>Eubacteriales</taxon>
        <taxon>Desulfitobacteriaceae</taxon>
        <taxon>Desulfosporosinus</taxon>
    </lineage>
</organism>
<dbReference type="Pfam" id="PF01695">
    <property type="entry name" value="IstB_IS21"/>
    <property type="match status" value="1"/>
</dbReference>
<dbReference type="InterPro" id="IPR002611">
    <property type="entry name" value="IstB_ATP-bd"/>
</dbReference>
<reference evidence="2 3" key="1">
    <citation type="submission" date="2015-06" db="EMBL/GenBank/DDBJ databases">
        <title>Draft genome of the moderately acidophilic sulfate reducer Candidatus Desulfosporosinus acididurans strain M1.</title>
        <authorList>
            <person name="Poehlein A."/>
            <person name="Petzsch P."/>
            <person name="Johnson B.D."/>
            <person name="Schloemann M."/>
            <person name="Daniel R."/>
            <person name="Muehling M."/>
        </authorList>
    </citation>
    <scope>NUCLEOTIDE SEQUENCE [LARGE SCALE GENOMIC DNA]</scope>
    <source>
        <strain evidence="2 3">M1</strain>
    </source>
</reference>
<dbReference type="InterPro" id="IPR027417">
    <property type="entry name" value="P-loop_NTPase"/>
</dbReference>
<evidence type="ECO:0000313" key="3">
    <source>
        <dbReference type="Proteomes" id="UP000036356"/>
    </source>
</evidence>
<dbReference type="Gene3D" id="3.40.50.300">
    <property type="entry name" value="P-loop containing nucleotide triphosphate hydrolases"/>
    <property type="match status" value="1"/>
</dbReference>
<dbReference type="PATRIC" id="fig|476652.3.peg.165"/>
<dbReference type="AlphaFoldDB" id="A0A0J1FWS6"/>
<accession>A0A0J1FWS6</accession>
<dbReference type="SMART" id="SM00382">
    <property type="entry name" value="AAA"/>
    <property type="match status" value="1"/>
</dbReference>
<evidence type="ECO:0000259" key="1">
    <source>
        <dbReference type="SMART" id="SM00382"/>
    </source>
</evidence>
<dbReference type="STRING" id="476652.DEAC_c01670"/>
<dbReference type="SUPFAM" id="SSF52540">
    <property type="entry name" value="P-loop containing nucleoside triphosphate hydrolases"/>
    <property type="match status" value="1"/>
</dbReference>
<dbReference type="RefSeq" id="WP_047808129.1">
    <property type="nucleotide sequence ID" value="NZ_LDZY01000001.1"/>
</dbReference>
<feature type="domain" description="AAA+ ATPase" evidence="1">
    <location>
        <begin position="137"/>
        <end position="266"/>
    </location>
</feature>
<keyword evidence="3" id="KW-1185">Reference proteome</keyword>
<dbReference type="PANTHER" id="PTHR30050:SF4">
    <property type="entry name" value="ATP-BINDING PROTEIN RV3427C IN INSERTION SEQUENCE-RELATED"/>
    <property type="match status" value="1"/>
</dbReference>
<proteinExistence type="predicted"/>
<dbReference type="EMBL" id="LDZY01000001">
    <property type="protein sequence ID" value="KLU67762.1"/>
    <property type="molecule type" value="Genomic_DNA"/>
</dbReference>
<dbReference type="GO" id="GO:0006260">
    <property type="term" value="P:DNA replication"/>
    <property type="evidence" value="ECO:0007669"/>
    <property type="project" value="TreeGrafter"/>
</dbReference>
<dbReference type="InterPro" id="IPR003593">
    <property type="entry name" value="AAA+_ATPase"/>
</dbReference>
<sequence length="286" mass="32774">MKRISDILANKGLSTETNTAINLFENSQVKHTSLGTHSIEPEECHQPSETYKCPLCQDRGILLEGDVAFPCSCMTLKKLDNQFRIARISRELKKCRFENFKFDYYRSNVGDQSHHESAIKALRASQSFVEECRAGSHALGIMFTGPVGSGKTFLAAAIANELMEAKKQVLFLVVPDLLDELRATYKSDVNELDLLDTARTIPILILDDLGAHNYTDWTRNRLYSIINYRMNDQLPTIFTSNLTLEEMEEYLGIRTTSRIIQSSRIFRLTVERDIRHQIYQEREAKK</sequence>